<dbReference type="EMBL" id="JWZX01002711">
    <property type="protein sequence ID" value="KOO27459.1"/>
    <property type="molecule type" value="Genomic_DNA"/>
</dbReference>
<name>A0A0M0JLM5_9EUKA</name>
<dbReference type="AlphaFoldDB" id="A0A0M0JLM5"/>
<feature type="region of interest" description="Disordered" evidence="1">
    <location>
        <begin position="112"/>
        <end position="174"/>
    </location>
</feature>
<proteinExistence type="predicted"/>
<evidence type="ECO:0000313" key="3">
    <source>
        <dbReference type="Proteomes" id="UP000037460"/>
    </source>
</evidence>
<feature type="compositionally biased region" description="Polar residues" evidence="1">
    <location>
        <begin position="1"/>
        <end position="24"/>
    </location>
</feature>
<organism evidence="2 3">
    <name type="scientific">Chrysochromulina tobinii</name>
    <dbReference type="NCBI Taxonomy" id="1460289"/>
    <lineage>
        <taxon>Eukaryota</taxon>
        <taxon>Haptista</taxon>
        <taxon>Haptophyta</taxon>
        <taxon>Prymnesiophyceae</taxon>
        <taxon>Prymnesiales</taxon>
        <taxon>Chrysochromulinaceae</taxon>
        <taxon>Chrysochromulina</taxon>
    </lineage>
</organism>
<keyword evidence="3" id="KW-1185">Reference proteome</keyword>
<sequence>MGHGALSTQGHPATPRSISNSHGSYGSYVHPKRRLSQSMEEAARGGRWTGVCAIGLSWLLCGRWSLAGSPSTAPRSPAPVSEWICSRRRRISARCTAISRILDSSDMRTSAVRARSRPIAPAGPLRRRPCDPEAEAAPPPIVMGGGSDEEPSAVDGRSRPLGVPGRRGSPPADDAPARPFFASAFCRFCSSICALASSPRTSRTSRRRELHSTMSFSFSATFLAESPCFWPSARLRRPRSDSSARSM</sequence>
<gene>
    <name evidence="2" type="ORF">Ctob_003176</name>
</gene>
<evidence type="ECO:0000256" key="1">
    <source>
        <dbReference type="SAM" id="MobiDB-lite"/>
    </source>
</evidence>
<accession>A0A0M0JLM5</accession>
<evidence type="ECO:0000313" key="2">
    <source>
        <dbReference type="EMBL" id="KOO27459.1"/>
    </source>
</evidence>
<reference evidence="3" key="1">
    <citation type="journal article" date="2015" name="PLoS Genet.">
        <title>Genome Sequence and Transcriptome Analyses of Chrysochromulina tobin: Metabolic Tools for Enhanced Algal Fitness in the Prominent Order Prymnesiales (Haptophyceae).</title>
        <authorList>
            <person name="Hovde B.T."/>
            <person name="Deodato C.R."/>
            <person name="Hunsperger H.M."/>
            <person name="Ryken S.A."/>
            <person name="Yost W."/>
            <person name="Jha R.K."/>
            <person name="Patterson J."/>
            <person name="Monnat R.J. Jr."/>
            <person name="Barlow S.B."/>
            <person name="Starkenburg S.R."/>
            <person name="Cattolico R.A."/>
        </authorList>
    </citation>
    <scope>NUCLEOTIDE SEQUENCE</scope>
    <source>
        <strain evidence="3">CCMP291</strain>
    </source>
</reference>
<comment type="caution">
    <text evidence="2">The sequence shown here is derived from an EMBL/GenBank/DDBJ whole genome shotgun (WGS) entry which is preliminary data.</text>
</comment>
<feature type="region of interest" description="Disordered" evidence="1">
    <location>
        <begin position="1"/>
        <end position="30"/>
    </location>
</feature>
<dbReference type="Proteomes" id="UP000037460">
    <property type="component" value="Unassembled WGS sequence"/>
</dbReference>
<protein>
    <submittedName>
        <fullName evidence="2">Uncharacterized protein</fullName>
    </submittedName>
</protein>